<dbReference type="Pfam" id="PF03796">
    <property type="entry name" value="DnaB_C"/>
    <property type="match status" value="1"/>
</dbReference>
<organism evidence="13 14">
    <name type="scientific">Proteus appendicitidis</name>
    <dbReference type="NCBI Taxonomy" id="3034648"/>
    <lineage>
        <taxon>Bacteria</taxon>
        <taxon>Pseudomonadati</taxon>
        <taxon>Pseudomonadota</taxon>
        <taxon>Gammaproteobacteria</taxon>
        <taxon>Enterobacterales</taxon>
        <taxon>Morganellaceae</taxon>
        <taxon>Proteus</taxon>
    </lineage>
</organism>
<gene>
    <name evidence="13" type="ORF">QQS39_11580</name>
</gene>
<feature type="domain" description="SF4 helicase" evidence="12">
    <location>
        <begin position="184"/>
        <end position="450"/>
    </location>
</feature>
<keyword evidence="9" id="KW-0413">Isomerase</keyword>
<protein>
    <recommendedName>
        <fullName evidence="10">DNA 5'-3' helicase</fullName>
        <ecNumber evidence="10">5.6.2.3</ecNumber>
    </recommendedName>
</protein>
<dbReference type="InterPro" id="IPR036185">
    <property type="entry name" value="DNA_heli_DnaB-like_N_sf"/>
</dbReference>
<dbReference type="Gene3D" id="3.40.50.300">
    <property type="entry name" value="P-loop containing nucleotide triphosphate hydrolases"/>
    <property type="match status" value="1"/>
</dbReference>
<evidence type="ECO:0000256" key="11">
    <source>
        <dbReference type="ARBA" id="ARBA00048954"/>
    </source>
</evidence>
<evidence type="ECO:0000256" key="5">
    <source>
        <dbReference type="ARBA" id="ARBA00022801"/>
    </source>
</evidence>
<keyword evidence="6" id="KW-0347">Helicase</keyword>
<reference evidence="13 14" key="1">
    <citation type="submission" date="2023-06" db="EMBL/GenBank/DDBJ databases">
        <title>Proteus appendicitidis sp. nov., isolated from the appendiceal pus of an appendicitis patient in Yongzhou, China.</title>
        <authorList>
            <person name="Cai X."/>
        </authorList>
    </citation>
    <scope>NUCLEOTIDE SEQUENCE [LARGE SCALE GENOMIC DNA]</scope>
    <source>
        <strain evidence="13 14">HZ0627</strain>
    </source>
</reference>
<dbReference type="CDD" id="cd00984">
    <property type="entry name" value="DnaB_C"/>
    <property type="match status" value="1"/>
</dbReference>
<evidence type="ECO:0000256" key="10">
    <source>
        <dbReference type="ARBA" id="ARBA00044969"/>
    </source>
</evidence>
<dbReference type="PROSITE" id="PS51199">
    <property type="entry name" value="SF4_HELICASE"/>
    <property type="match status" value="1"/>
</dbReference>
<evidence type="ECO:0000256" key="4">
    <source>
        <dbReference type="ARBA" id="ARBA00022741"/>
    </source>
</evidence>
<evidence type="ECO:0000256" key="1">
    <source>
        <dbReference type="ARBA" id="ARBA00008428"/>
    </source>
</evidence>
<comment type="catalytic activity">
    <reaction evidence="11">
        <text>ATP + H2O = ADP + phosphate + H(+)</text>
        <dbReference type="Rhea" id="RHEA:13065"/>
        <dbReference type="ChEBI" id="CHEBI:15377"/>
        <dbReference type="ChEBI" id="CHEBI:15378"/>
        <dbReference type="ChEBI" id="CHEBI:30616"/>
        <dbReference type="ChEBI" id="CHEBI:43474"/>
        <dbReference type="ChEBI" id="CHEBI:456216"/>
        <dbReference type="EC" id="5.6.2.3"/>
    </reaction>
</comment>
<evidence type="ECO:0000256" key="3">
    <source>
        <dbReference type="ARBA" id="ARBA00022705"/>
    </source>
</evidence>
<dbReference type="SUPFAM" id="SSF52540">
    <property type="entry name" value="P-loop containing nucleoside triphosphate hydrolases"/>
    <property type="match status" value="1"/>
</dbReference>
<dbReference type="Proteomes" id="UP001226651">
    <property type="component" value="Chromosome"/>
</dbReference>
<evidence type="ECO:0000256" key="8">
    <source>
        <dbReference type="ARBA" id="ARBA00023125"/>
    </source>
</evidence>
<comment type="similarity">
    <text evidence="1">Belongs to the helicase family. DnaB subfamily.</text>
</comment>
<proteinExistence type="inferred from homology"/>
<dbReference type="Gene3D" id="1.10.860.10">
    <property type="entry name" value="DNAb Helicase, Chain A"/>
    <property type="match status" value="1"/>
</dbReference>
<dbReference type="Pfam" id="PF00772">
    <property type="entry name" value="DnaB"/>
    <property type="match status" value="1"/>
</dbReference>
<evidence type="ECO:0000259" key="12">
    <source>
        <dbReference type="PROSITE" id="PS51199"/>
    </source>
</evidence>
<evidence type="ECO:0000256" key="6">
    <source>
        <dbReference type="ARBA" id="ARBA00022806"/>
    </source>
</evidence>
<accession>A0ABY8Y4F0</accession>
<dbReference type="EC" id="5.6.2.3" evidence="10"/>
<dbReference type="InterPro" id="IPR027417">
    <property type="entry name" value="P-loop_NTPase"/>
</dbReference>
<dbReference type="PANTHER" id="PTHR30153:SF2">
    <property type="entry name" value="REPLICATIVE DNA HELICASE"/>
    <property type="match status" value="1"/>
</dbReference>
<dbReference type="InterPro" id="IPR016136">
    <property type="entry name" value="DNA_helicase_N/primase_C"/>
</dbReference>
<keyword evidence="14" id="KW-1185">Reference proteome</keyword>
<evidence type="ECO:0000313" key="13">
    <source>
        <dbReference type="EMBL" id="WIV87118.1"/>
    </source>
</evidence>
<keyword evidence="3" id="KW-0235">DNA replication</keyword>
<evidence type="ECO:0000256" key="2">
    <source>
        <dbReference type="ARBA" id="ARBA00022515"/>
    </source>
</evidence>
<evidence type="ECO:0000256" key="7">
    <source>
        <dbReference type="ARBA" id="ARBA00022840"/>
    </source>
</evidence>
<keyword evidence="8" id="KW-0238">DNA-binding</keyword>
<dbReference type="EMBL" id="CP127389">
    <property type="protein sequence ID" value="WIV87118.1"/>
    <property type="molecule type" value="Genomic_DNA"/>
</dbReference>
<evidence type="ECO:0000313" key="14">
    <source>
        <dbReference type="Proteomes" id="UP001226651"/>
    </source>
</evidence>
<evidence type="ECO:0000256" key="9">
    <source>
        <dbReference type="ARBA" id="ARBA00023235"/>
    </source>
</evidence>
<keyword evidence="2" id="KW-0639">Primosome</keyword>
<dbReference type="PANTHER" id="PTHR30153">
    <property type="entry name" value="REPLICATIVE DNA HELICASE DNAB"/>
    <property type="match status" value="1"/>
</dbReference>
<sequence>MIVNNFNQVPQSTEAEQSVIGSILIDPQSDKSQTVLSHLSPDAFYQRTHREIFKVMREMNNSGQPIDLITITNRLEEMGTLKELGGFAYLAEINHGTPSAANILAYAKTIREKSAERQMIERTAEIQRMFMEPSTQSLEEKIEIAQVMLGQVAEASKSGKSTGLVNISDVIDDWFNETESRINNPERYAGLKTGIQSFDEMLAPKGIVGGSLFVIGARPKMGKTTVLSEMAKNVARDGKRVALFTMEMTNKQIVERMISQKSNVNTDIFYGSDSDEYEWALVGQAISEMKDNPNIWLNDAPAMTLAHIQSEARKLKRKVGKIGFIGVDYLTLMKAGKADRNDIAYGEITKGLKILAKELDTVVVLLIQLNRKLEDRANKRPMPSDGRDTGQIEQDCDYWMAVHRESVFEEKADPTLTELILRLNRHGKTGTVYVEQRGLTLFDIDQIQGAMRAEPKRENMRKKDF</sequence>
<name>A0ABY8Y4F0_9GAMM</name>
<keyword evidence="4" id="KW-0547">Nucleotide-binding</keyword>
<dbReference type="RefSeq" id="WP_285804578.1">
    <property type="nucleotide sequence ID" value="NZ_CP127389.1"/>
</dbReference>
<keyword evidence="5" id="KW-0378">Hydrolase</keyword>
<dbReference type="InterPro" id="IPR007694">
    <property type="entry name" value="DNA_helicase_DnaB-like_C"/>
</dbReference>
<dbReference type="SUPFAM" id="SSF48024">
    <property type="entry name" value="N-terminal domain of DnaB helicase"/>
    <property type="match status" value="1"/>
</dbReference>
<keyword evidence="7" id="KW-0067">ATP-binding</keyword>
<dbReference type="InterPro" id="IPR007693">
    <property type="entry name" value="DNA_helicase_DnaB-like_N"/>
</dbReference>